<evidence type="ECO:0000313" key="11">
    <source>
        <dbReference type="EMBL" id="SEM28850.1"/>
    </source>
</evidence>
<reference evidence="11 12" key="1">
    <citation type="submission" date="2016-10" db="EMBL/GenBank/DDBJ databases">
        <authorList>
            <person name="de Groot N.N."/>
        </authorList>
    </citation>
    <scope>NUCLEOTIDE SEQUENCE [LARGE SCALE GENOMIC DNA]</scope>
    <source>
        <strain evidence="11 12">DSM 8423</strain>
    </source>
</reference>
<dbReference type="Proteomes" id="UP000198744">
    <property type="component" value="Unassembled WGS sequence"/>
</dbReference>
<dbReference type="GO" id="GO:0005886">
    <property type="term" value="C:plasma membrane"/>
    <property type="evidence" value="ECO:0007669"/>
    <property type="project" value="UniProtKB-SubCell"/>
</dbReference>
<organism evidence="11 12">
    <name type="scientific">Syntrophus gentianae</name>
    <dbReference type="NCBI Taxonomy" id="43775"/>
    <lineage>
        <taxon>Bacteria</taxon>
        <taxon>Pseudomonadati</taxon>
        <taxon>Thermodesulfobacteriota</taxon>
        <taxon>Syntrophia</taxon>
        <taxon>Syntrophales</taxon>
        <taxon>Syntrophaceae</taxon>
        <taxon>Syntrophus</taxon>
    </lineage>
</organism>
<feature type="region of interest" description="Disordered" evidence="9">
    <location>
        <begin position="1"/>
        <end position="21"/>
    </location>
</feature>
<accession>A0A1H7X4Q6</accession>
<keyword evidence="12" id="KW-1185">Reference proteome</keyword>
<comment type="subcellular location">
    <subcellularLocation>
        <location evidence="1">Cell membrane</location>
        <topology evidence="1">Single-pass type II membrane protein</topology>
    </subcellularLocation>
</comment>
<keyword evidence="4 10" id="KW-0812">Transmembrane</keyword>
<evidence type="ECO:0000256" key="6">
    <source>
        <dbReference type="ARBA" id="ARBA00023136"/>
    </source>
</evidence>
<keyword evidence="7" id="KW-0131">Cell cycle</keyword>
<proteinExistence type="inferred from homology"/>
<dbReference type="OrthoDB" id="5520672at2"/>
<name>A0A1H7X4Q6_9BACT</name>
<evidence type="ECO:0000313" key="12">
    <source>
        <dbReference type="Proteomes" id="UP000198744"/>
    </source>
</evidence>
<dbReference type="NCBIfam" id="TIGR02209">
    <property type="entry name" value="ftsL_broad"/>
    <property type="match status" value="1"/>
</dbReference>
<evidence type="ECO:0000256" key="5">
    <source>
        <dbReference type="ARBA" id="ARBA00022989"/>
    </source>
</evidence>
<dbReference type="EMBL" id="FOBS01000009">
    <property type="protein sequence ID" value="SEM28850.1"/>
    <property type="molecule type" value="Genomic_DNA"/>
</dbReference>
<evidence type="ECO:0000256" key="8">
    <source>
        <dbReference type="NCBIfam" id="TIGR02209"/>
    </source>
</evidence>
<evidence type="ECO:0000256" key="4">
    <source>
        <dbReference type="ARBA" id="ARBA00022692"/>
    </source>
</evidence>
<sequence length="115" mass="13417">MPIDETQDMSLPPELPEEEKSKGVKYAPLIIAAFVLMGVALIYVWSHLRMTGLEYKIAEEMTRREQLLEEQRQLKVEIATLKAPNRIETIVKEKLQMIYPQREQIIHLGESVKKR</sequence>
<dbReference type="HAMAP" id="MF_00910">
    <property type="entry name" value="FtsL"/>
    <property type="match status" value="1"/>
</dbReference>
<evidence type="ECO:0000256" key="1">
    <source>
        <dbReference type="ARBA" id="ARBA00004401"/>
    </source>
</evidence>
<dbReference type="AlphaFoldDB" id="A0A1H7X4Q6"/>
<evidence type="ECO:0000256" key="9">
    <source>
        <dbReference type="SAM" id="MobiDB-lite"/>
    </source>
</evidence>
<keyword evidence="3 11" id="KW-0132">Cell division</keyword>
<keyword evidence="6 10" id="KW-0472">Membrane</keyword>
<keyword evidence="2" id="KW-1003">Cell membrane</keyword>
<dbReference type="InterPro" id="IPR011922">
    <property type="entry name" value="Cell_div_FtsL"/>
</dbReference>
<dbReference type="STRING" id="43775.SAMN04489760_10965"/>
<evidence type="ECO:0000256" key="7">
    <source>
        <dbReference type="ARBA" id="ARBA00023306"/>
    </source>
</evidence>
<evidence type="ECO:0000256" key="10">
    <source>
        <dbReference type="SAM" id="Phobius"/>
    </source>
</evidence>
<dbReference type="Pfam" id="PF04999">
    <property type="entry name" value="FtsL"/>
    <property type="match status" value="1"/>
</dbReference>
<dbReference type="RefSeq" id="WP_093883184.1">
    <property type="nucleotide sequence ID" value="NZ_FOBS01000009.1"/>
</dbReference>
<gene>
    <name evidence="11" type="ORF">SAMN04489760_10965</name>
</gene>
<feature type="transmembrane region" description="Helical" evidence="10">
    <location>
        <begin position="26"/>
        <end position="46"/>
    </location>
</feature>
<evidence type="ECO:0000256" key="2">
    <source>
        <dbReference type="ARBA" id="ARBA00022475"/>
    </source>
</evidence>
<evidence type="ECO:0000256" key="3">
    <source>
        <dbReference type="ARBA" id="ARBA00022618"/>
    </source>
</evidence>
<keyword evidence="5 10" id="KW-1133">Transmembrane helix</keyword>
<dbReference type="GO" id="GO:0051301">
    <property type="term" value="P:cell division"/>
    <property type="evidence" value="ECO:0007669"/>
    <property type="project" value="UniProtKB-KW"/>
</dbReference>
<protein>
    <recommendedName>
        <fullName evidence="8">Cell division protein FtsL</fullName>
    </recommendedName>
</protein>